<dbReference type="PANTHER" id="PTHR30032:SF4">
    <property type="entry name" value="AMIDASE ENHANCER"/>
    <property type="match status" value="1"/>
</dbReference>
<organism evidence="3 4">
    <name type="scientific">Oceanitalea stevensii</name>
    <dbReference type="NCBI Taxonomy" id="2763072"/>
    <lineage>
        <taxon>Bacteria</taxon>
        <taxon>Bacillati</taxon>
        <taxon>Actinomycetota</taxon>
        <taxon>Actinomycetes</taxon>
        <taxon>Micrococcales</taxon>
        <taxon>Bogoriellaceae</taxon>
        <taxon>Georgenia</taxon>
    </lineage>
</organism>
<dbReference type="InterPro" id="IPR013486">
    <property type="entry name" value="SpoIID/LytB"/>
</dbReference>
<evidence type="ECO:0000313" key="4">
    <source>
        <dbReference type="Proteomes" id="UP000661894"/>
    </source>
</evidence>
<gene>
    <name evidence="3" type="ORF">H9624_06280</name>
</gene>
<feature type="signal peptide" evidence="1">
    <location>
        <begin position="1"/>
        <end position="30"/>
    </location>
</feature>
<dbReference type="InterPro" id="IPR028994">
    <property type="entry name" value="Integrin_alpha_N"/>
</dbReference>
<accession>A0ABR8Z0T0</accession>
<comment type="caution">
    <text evidence="3">The sequence shown here is derived from an EMBL/GenBank/DDBJ whole genome shotgun (WGS) entry which is preliminary data.</text>
</comment>
<dbReference type="Pfam" id="PF08486">
    <property type="entry name" value="SpoIID"/>
    <property type="match status" value="1"/>
</dbReference>
<dbReference type="SUPFAM" id="SSF69318">
    <property type="entry name" value="Integrin alpha N-terminal domain"/>
    <property type="match status" value="1"/>
</dbReference>
<dbReference type="PANTHER" id="PTHR30032">
    <property type="entry name" value="N-ACETYLMURAMOYL-L-ALANINE AMIDASE-RELATED"/>
    <property type="match status" value="1"/>
</dbReference>
<sequence>MRSVRHLLASALAAALTLGVVVGLPTAASAAETYPRPGSGSWEIQGRGWGHGIGMSQWGAQGAALQGLTHRQILGFYYPGTSVGSVGNSTLQVRLMAHQDTGSVTLWAPQGANRLQVAGAGNTTRTYAGGYVTVDRADDNRFWVRHTRANGSAGPVHAFTAPELTVTARNSDNDNLGAVVGSSSSRGTWYRGTIQLVRENSTLFDVRNHVALEQYLRGVVPHESPSYWEMDALKAQAVAARSYVLAEIAGNSAGLTCDTTSCQVYRGRAVVNRAGAVVTPQEFASTNTAVAETSGEVRTYGGSVAFTQFSSTNGGWSKASTRPYLVAKRDPYTGTAPGDTRTTWTDRLSVSTVEAYCPSNGRLRNLVITKRDGNGAFGGRITEARVECDTGNRTLTNARFDLFSEWWRVTPPPTGFFLSNTLGAEAEIVFQYGRDGDQVLIGDWDGNRTDTITLRRGKTFHVSNTLRGGDADYSFPYGRANDVILIGDWDGDGRDSIAVRRGREYHIRNDNRSGPAQRVITYGHANDDVLVGDWNGDGRDTLAVRRGSVYHVKNSLTGGDADAVITYGRAGDDVIVGDWNGDRRDTFGVRRGNVYHLKNSISGGDADRVVTFGRASDEVLVGDWNGDRRDTLGLRRLS</sequence>
<keyword evidence="1" id="KW-0732">Signal</keyword>
<evidence type="ECO:0000256" key="1">
    <source>
        <dbReference type="SAM" id="SignalP"/>
    </source>
</evidence>
<dbReference type="InterPro" id="IPR013693">
    <property type="entry name" value="SpoIID/LytB_N"/>
</dbReference>
<evidence type="ECO:0000313" key="3">
    <source>
        <dbReference type="EMBL" id="MBD8061928.1"/>
    </source>
</evidence>
<dbReference type="PROSITE" id="PS51318">
    <property type="entry name" value="TAT"/>
    <property type="match status" value="1"/>
</dbReference>
<dbReference type="InterPro" id="IPR006311">
    <property type="entry name" value="TAT_signal"/>
</dbReference>
<feature type="domain" description="Sporulation stage II protein D amidase enhancer LytB N-terminal" evidence="2">
    <location>
        <begin position="205"/>
        <end position="300"/>
    </location>
</feature>
<protein>
    <submittedName>
        <fullName evidence="3">SpoIID/LytB domain-containing protein</fullName>
    </submittedName>
</protein>
<evidence type="ECO:0000259" key="2">
    <source>
        <dbReference type="Pfam" id="PF08486"/>
    </source>
</evidence>
<dbReference type="NCBIfam" id="TIGR02669">
    <property type="entry name" value="SpoIID_LytB"/>
    <property type="match status" value="1"/>
</dbReference>
<proteinExistence type="predicted"/>
<dbReference type="EMBL" id="JACSPO010000002">
    <property type="protein sequence ID" value="MBD8061928.1"/>
    <property type="molecule type" value="Genomic_DNA"/>
</dbReference>
<name>A0ABR8Z0T0_9MICO</name>
<reference evidence="3 4" key="1">
    <citation type="submission" date="2020-08" db="EMBL/GenBank/DDBJ databases">
        <title>A Genomic Blueprint of the Chicken Gut Microbiome.</title>
        <authorList>
            <person name="Gilroy R."/>
            <person name="Ravi A."/>
            <person name="Getino M."/>
            <person name="Pursley I."/>
            <person name="Horton D.L."/>
            <person name="Alikhan N.-F."/>
            <person name="Baker D."/>
            <person name="Gharbi K."/>
            <person name="Hall N."/>
            <person name="Watson M."/>
            <person name="Adriaenssens E.M."/>
            <person name="Foster-Nyarko E."/>
            <person name="Jarju S."/>
            <person name="Secka A."/>
            <person name="Antonio M."/>
            <person name="Oren A."/>
            <person name="Chaudhuri R."/>
            <person name="La Ragione R.M."/>
            <person name="Hildebrand F."/>
            <person name="Pallen M.J."/>
        </authorList>
    </citation>
    <scope>NUCLEOTIDE SEQUENCE [LARGE SCALE GENOMIC DNA]</scope>
    <source>
        <strain evidence="3 4">Sa1BUA1</strain>
    </source>
</reference>
<dbReference type="Proteomes" id="UP000661894">
    <property type="component" value="Unassembled WGS sequence"/>
</dbReference>
<dbReference type="RefSeq" id="WP_251839051.1">
    <property type="nucleotide sequence ID" value="NZ_JACSPO010000002.1"/>
</dbReference>
<feature type="chain" id="PRO_5045911722" evidence="1">
    <location>
        <begin position="31"/>
        <end position="638"/>
    </location>
</feature>
<dbReference type="InterPro" id="IPR051922">
    <property type="entry name" value="Bact_Sporulation_Assoc"/>
</dbReference>
<keyword evidence="4" id="KW-1185">Reference proteome</keyword>